<comment type="caution">
    <text evidence="1">The sequence shown here is derived from an EMBL/GenBank/DDBJ whole genome shotgun (WGS) entry which is preliminary data.</text>
</comment>
<evidence type="ECO:0000313" key="1">
    <source>
        <dbReference type="EMBL" id="TBN14643.1"/>
    </source>
</evidence>
<reference evidence="1 2" key="1">
    <citation type="journal article" date="2015" name="Int. J. Syst. Evol. Microbiol.">
        <title>Hyunsoonleella pacifica sp. nov., isolated from seawater of South Pacific Gyre.</title>
        <authorList>
            <person name="Gao X."/>
            <person name="Zhang Z."/>
            <person name="Dai X."/>
            <person name="Zhang X.H."/>
        </authorList>
    </citation>
    <scope>NUCLEOTIDE SEQUENCE [LARGE SCALE GENOMIC DNA]</scope>
    <source>
        <strain evidence="1 2">SW033</strain>
    </source>
</reference>
<dbReference type="RefSeq" id="WP_130937764.1">
    <property type="nucleotide sequence ID" value="NZ_BMEE01000002.1"/>
</dbReference>
<sequence length="523" mass="61657">MRNFILVLFYVSTVFIANSQSQDLFNLANGTFIDFNILYNNYDPENTCYICTETDDVYGYYSLYNNGEVSENLEEIEYILLDKNLNKFANGTFKKLIAPRKASSRLRVFKKQDTLVIYNSVYSTAVFSSFNFLGVYQKLVLKDNTLLPAYYYDKKGKRKTISLDSLAKTFTKRRLKELDNENDYSKEKKDSLELHKTLFSYNDEKHKVVLNKGGEIKKKYIKNKYDKSLSFVDDEETKWDIPLLKAAKNDYIGHYPLFLDKEKDNIGMIRYHTKKNEDLSDIFIYDLKNGEQKRSFSYNTNNDYRYKDYFNLENERLTILSSVISGYYFLGFNFNKFNIENDDSRESETFRWEDASKFIEIKRNGLVENGLRLRLLNYFFLKNGDIGILTEKYKTKPNGKIITTDYVFFMFDKDFKLADASIIVKDKSKTYSSNIDYLFSQEVDGGSIIFYRDYKKDAVTKDRNWILGIITYIDGKFGHQTLPITSEDYNIIPFLAKEGYVLLAEFNAKEEKYNKIRLEKINY</sequence>
<dbReference type="OrthoDB" id="1312899at2"/>
<dbReference type="AlphaFoldDB" id="A0A4Q9FLW3"/>
<keyword evidence="2" id="KW-1185">Reference proteome</keyword>
<organism evidence="1 2">
    <name type="scientific">Hyunsoonleella pacifica</name>
    <dbReference type="NCBI Taxonomy" id="1080224"/>
    <lineage>
        <taxon>Bacteria</taxon>
        <taxon>Pseudomonadati</taxon>
        <taxon>Bacteroidota</taxon>
        <taxon>Flavobacteriia</taxon>
        <taxon>Flavobacteriales</taxon>
        <taxon>Flavobacteriaceae</taxon>
    </lineage>
</organism>
<name>A0A4Q9FLW3_9FLAO</name>
<proteinExistence type="predicted"/>
<accession>A0A4Q9FLW3</accession>
<dbReference type="EMBL" id="SIRS01000005">
    <property type="protein sequence ID" value="TBN14643.1"/>
    <property type="molecule type" value="Genomic_DNA"/>
</dbReference>
<gene>
    <name evidence="1" type="ORF">EYD46_13820</name>
</gene>
<evidence type="ECO:0000313" key="2">
    <source>
        <dbReference type="Proteomes" id="UP000292372"/>
    </source>
</evidence>
<dbReference type="Proteomes" id="UP000292372">
    <property type="component" value="Unassembled WGS sequence"/>
</dbReference>
<evidence type="ECO:0008006" key="3">
    <source>
        <dbReference type="Google" id="ProtNLM"/>
    </source>
</evidence>
<protein>
    <recommendedName>
        <fullName evidence="3">WG repeat-containing protein</fullName>
    </recommendedName>
</protein>